<feature type="domain" description="MrpA C-terminal/MbhD" evidence="8">
    <location>
        <begin position="11"/>
        <end position="76"/>
    </location>
</feature>
<gene>
    <name evidence="9" type="ORF">Raf01_26390</name>
</gene>
<evidence type="ECO:0000259" key="8">
    <source>
        <dbReference type="Pfam" id="PF13244"/>
    </source>
</evidence>
<evidence type="ECO:0000256" key="1">
    <source>
        <dbReference type="ARBA" id="ARBA00004651"/>
    </source>
</evidence>
<feature type="compositionally biased region" description="Acidic residues" evidence="6">
    <location>
        <begin position="84"/>
        <end position="95"/>
    </location>
</feature>
<evidence type="ECO:0000256" key="4">
    <source>
        <dbReference type="ARBA" id="ARBA00022989"/>
    </source>
</evidence>
<evidence type="ECO:0000256" key="2">
    <source>
        <dbReference type="ARBA" id="ARBA00022475"/>
    </source>
</evidence>
<dbReference type="Proteomes" id="UP000642748">
    <property type="component" value="Unassembled WGS sequence"/>
</dbReference>
<keyword evidence="10" id="KW-1185">Reference proteome</keyword>
<sequence>MFWAIDYACLALVVAAAVLVIRLRNLNGSVMALSAMGTVLALLFVVLGAPDDAHAQIVVGSIAVPTLYLIAIAKIRTEVVNEPELGEQGDTDAAADADAGRAGSGGDR</sequence>
<name>A0A8J3QRI5_9ACTN</name>
<accession>A0A8J3QRI5</accession>
<evidence type="ECO:0000256" key="5">
    <source>
        <dbReference type="ARBA" id="ARBA00023136"/>
    </source>
</evidence>
<feature type="transmembrane region" description="Helical" evidence="7">
    <location>
        <begin position="30"/>
        <end position="49"/>
    </location>
</feature>
<dbReference type="InterPro" id="IPR042106">
    <property type="entry name" value="Nuo/plastoQ_OxRdtase_6_NuoJ"/>
</dbReference>
<comment type="subcellular location">
    <subcellularLocation>
        <location evidence="1">Cell membrane</location>
        <topology evidence="1">Multi-pass membrane protein</topology>
    </subcellularLocation>
</comment>
<dbReference type="Pfam" id="PF13244">
    <property type="entry name" value="MbhD"/>
    <property type="match status" value="1"/>
</dbReference>
<keyword evidence="5 7" id="KW-0472">Membrane</keyword>
<keyword evidence="2" id="KW-1003">Cell membrane</keyword>
<evidence type="ECO:0000313" key="9">
    <source>
        <dbReference type="EMBL" id="GIH14467.1"/>
    </source>
</evidence>
<organism evidence="9 10">
    <name type="scientific">Rugosimonospora africana</name>
    <dbReference type="NCBI Taxonomy" id="556532"/>
    <lineage>
        <taxon>Bacteria</taxon>
        <taxon>Bacillati</taxon>
        <taxon>Actinomycetota</taxon>
        <taxon>Actinomycetes</taxon>
        <taxon>Micromonosporales</taxon>
        <taxon>Micromonosporaceae</taxon>
        <taxon>Rugosimonospora</taxon>
    </lineage>
</organism>
<evidence type="ECO:0000256" key="7">
    <source>
        <dbReference type="SAM" id="Phobius"/>
    </source>
</evidence>
<evidence type="ECO:0000256" key="3">
    <source>
        <dbReference type="ARBA" id="ARBA00022692"/>
    </source>
</evidence>
<dbReference type="GO" id="GO:0005886">
    <property type="term" value="C:plasma membrane"/>
    <property type="evidence" value="ECO:0007669"/>
    <property type="project" value="UniProtKB-SubCell"/>
</dbReference>
<feature type="region of interest" description="Disordered" evidence="6">
    <location>
        <begin position="83"/>
        <end position="108"/>
    </location>
</feature>
<feature type="transmembrane region" description="Helical" evidence="7">
    <location>
        <begin position="55"/>
        <end position="73"/>
    </location>
</feature>
<feature type="transmembrane region" description="Helical" evidence="7">
    <location>
        <begin position="5"/>
        <end position="23"/>
    </location>
</feature>
<reference evidence="9" key="1">
    <citation type="submission" date="2021-01" db="EMBL/GenBank/DDBJ databases">
        <title>Whole genome shotgun sequence of Rugosimonospora africana NBRC 104875.</title>
        <authorList>
            <person name="Komaki H."/>
            <person name="Tamura T."/>
        </authorList>
    </citation>
    <scope>NUCLEOTIDE SEQUENCE</scope>
    <source>
        <strain evidence="9">NBRC 104875</strain>
    </source>
</reference>
<dbReference type="AlphaFoldDB" id="A0A8J3QRI5"/>
<evidence type="ECO:0000256" key="6">
    <source>
        <dbReference type="SAM" id="MobiDB-lite"/>
    </source>
</evidence>
<dbReference type="Gene3D" id="1.20.120.1200">
    <property type="entry name" value="NADH-ubiquinone/plastoquinone oxidoreductase chain 6, subunit NuoJ"/>
    <property type="match status" value="1"/>
</dbReference>
<proteinExistence type="predicted"/>
<evidence type="ECO:0000313" key="10">
    <source>
        <dbReference type="Proteomes" id="UP000642748"/>
    </source>
</evidence>
<dbReference type="InterPro" id="IPR025383">
    <property type="entry name" value="MrpA_C/MbhD"/>
</dbReference>
<dbReference type="RefSeq" id="WP_203918135.1">
    <property type="nucleotide sequence ID" value="NZ_BONZ01000025.1"/>
</dbReference>
<comment type="caution">
    <text evidence="9">The sequence shown here is derived from an EMBL/GenBank/DDBJ whole genome shotgun (WGS) entry which is preliminary data.</text>
</comment>
<keyword evidence="4 7" id="KW-1133">Transmembrane helix</keyword>
<dbReference type="EMBL" id="BONZ01000025">
    <property type="protein sequence ID" value="GIH14467.1"/>
    <property type="molecule type" value="Genomic_DNA"/>
</dbReference>
<keyword evidence="3 7" id="KW-0812">Transmembrane</keyword>
<protein>
    <recommendedName>
        <fullName evidence="8">MrpA C-terminal/MbhD domain-containing protein</fullName>
    </recommendedName>
</protein>